<evidence type="ECO:0000313" key="5">
    <source>
        <dbReference type="Proteomes" id="UP001500282"/>
    </source>
</evidence>
<evidence type="ECO:0000313" key="4">
    <source>
        <dbReference type="EMBL" id="GAA1264534.1"/>
    </source>
</evidence>
<dbReference type="SUPFAM" id="SSF51126">
    <property type="entry name" value="Pectin lyase-like"/>
    <property type="match status" value="1"/>
</dbReference>
<dbReference type="Proteomes" id="UP001500282">
    <property type="component" value="Unassembled WGS sequence"/>
</dbReference>
<organism evidence="4 5">
    <name type="scientific">Streptomyces javensis</name>
    <dbReference type="NCBI Taxonomy" id="114698"/>
    <lineage>
        <taxon>Bacteria</taxon>
        <taxon>Bacillati</taxon>
        <taxon>Actinomycetota</taxon>
        <taxon>Actinomycetes</taxon>
        <taxon>Kitasatosporales</taxon>
        <taxon>Streptomycetaceae</taxon>
        <taxon>Streptomyces</taxon>
        <taxon>Streptomyces violaceusniger group</taxon>
    </lineage>
</organism>
<reference evidence="5" key="1">
    <citation type="journal article" date="2019" name="Int. J. Syst. Evol. Microbiol.">
        <title>The Global Catalogue of Microorganisms (GCM) 10K type strain sequencing project: providing services to taxonomists for standard genome sequencing and annotation.</title>
        <authorList>
            <consortium name="The Broad Institute Genomics Platform"/>
            <consortium name="The Broad Institute Genome Sequencing Center for Infectious Disease"/>
            <person name="Wu L."/>
            <person name="Ma J."/>
        </authorList>
    </citation>
    <scope>NUCLEOTIDE SEQUENCE [LARGE SCALE GENOMIC DNA]</scope>
    <source>
        <strain evidence="5">JCM 11448</strain>
    </source>
</reference>
<keyword evidence="1" id="KW-0677">Repeat</keyword>
<gene>
    <name evidence="4" type="ORF">GCM10009579_23650</name>
</gene>
<accession>A0ABP4HG85</accession>
<dbReference type="InterPro" id="IPR012334">
    <property type="entry name" value="Pectin_lyas_fold"/>
</dbReference>
<name>A0ABP4HG85_9ACTN</name>
<dbReference type="SMART" id="SM00710">
    <property type="entry name" value="PbH1"/>
    <property type="match status" value="7"/>
</dbReference>
<dbReference type="InterPro" id="IPR051550">
    <property type="entry name" value="SCF-Subunits/Alg-Epimerases"/>
</dbReference>
<keyword evidence="2" id="KW-0732">Signal</keyword>
<dbReference type="InterPro" id="IPR007742">
    <property type="entry name" value="NosD_dom"/>
</dbReference>
<dbReference type="PROSITE" id="PS51257">
    <property type="entry name" value="PROKAR_LIPOPROTEIN"/>
    <property type="match status" value="1"/>
</dbReference>
<comment type="caution">
    <text evidence="4">The sequence shown here is derived from an EMBL/GenBank/DDBJ whole genome shotgun (WGS) entry which is preliminary data.</text>
</comment>
<feature type="chain" id="PRO_5045354662" description="Periplasmic copper-binding protein NosD beta helix domain-containing protein" evidence="2">
    <location>
        <begin position="22"/>
        <end position="447"/>
    </location>
</feature>
<dbReference type="EMBL" id="BAAAIH010000010">
    <property type="protein sequence ID" value="GAA1264534.1"/>
    <property type="molecule type" value="Genomic_DNA"/>
</dbReference>
<dbReference type="InterPro" id="IPR011050">
    <property type="entry name" value="Pectin_lyase_fold/virulence"/>
</dbReference>
<proteinExistence type="predicted"/>
<dbReference type="InterPro" id="IPR006626">
    <property type="entry name" value="PbH1"/>
</dbReference>
<keyword evidence="5" id="KW-1185">Reference proteome</keyword>
<evidence type="ECO:0000259" key="3">
    <source>
        <dbReference type="Pfam" id="PF05048"/>
    </source>
</evidence>
<dbReference type="Pfam" id="PF05048">
    <property type="entry name" value="NosD"/>
    <property type="match status" value="1"/>
</dbReference>
<dbReference type="PANTHER" id="PTHR22990:SF15">
    <property type="entry name" value="F-BOX ONLY PROTEIN 10"/>
    <property type="match status" value="1"/>
</dbReference>
<feature type="signal peptide" evidence="2">
    <location>
        <begin position="1"/>
        <end position="21"/>
    </location>
</feature>
<dbReference type="Gene3D" id="2.160.20.10">
    <property type="entry name" value="Single-stranded right-handed beta-helix, Pectin lyase-like"/>
    <property type="match status" value="1"/>
</dbReference>
<sequence length="447" mass="45870">MPRLRLRLMAAVLGTLASVLAGCGGGDDGSDDGRRPSGADVTINVPADAPTISAAVSLARPGDLVLVAPGVYHESVKISKARVTLRGKSRDKVVIDGRLRQPNGIVVAAPGVAVENLTVRNNTQNGVLVTGSAKAAAGAPGQSGGYDTGDEPVTFLKSFLVSHVTATRNGLYGIYAFSAQNGVIEHSYASGSADSGIYVGQCKPCRIVVRDNIAELNAVGYEGTNAGGDMYVVGNRLVGNRVGLTTNSDHQEKLLPQKDAVIAGNLIAANQQAATPEQADGGWGIGIGVDGGSDNQFVRNRITGNSNAGMVITATADIPPNGNRIMDNTFADNSVDVGWTFPTATKGRDNCLRGNDLRTTVPARLATIASCPRPARSSSPSGTWAKPTAPGGIPFTDVAAPERQPQFPNATTAGATAVPAVPALPDTADFRLPSASLLGTGARVRTS</sequence>
<protein>
    <recommendedName>
        <fullName evidence="3">Periplasmic copper-binding protein NosD beta helix domain-containing protein</fullName>
    </recommendedName>
</protein>
<feature type="domain" description="Periplasmic copper-binding protein NosD beta helix" evidence="3">
    <location>
        <begin position="167"/>
        <end position="337"/>
    </location>
</feature>
<evidence type="ECO:0000256" key="2">
    <source>
        <dbReference type="SAM" id="SignalP"/>
    </source>
</evidence>
<dbReference type="PANTHER" id="PTHR22990">
    <property type="entry name" value="F-BOX ONLY PROTEIN"/>
    <property type="match status" value="1"/>
</dbReference>
<evidence type="ECO:0000256" key="1">
    <source>
        <dbReference type="ARBA" id="ARBA00022737"/>
    </source>
</evidence>